<proteinExistence type="predicted"/>
<protein>
    <recommendedName>
        <fullName evidence="2">non-specific serine/threonine protein kinase</fullName>
        <ecNumber evidence="2">2.7.11.1</ecNumber>
    </recommendedName>
</protein>
<dbReference type="GO" id="GO:0004674">
    <property type="term" value="F:protein serine/threonine kinase activity"/>
    <property type="evidence" value="ECO:0007669"/>
    <property type="project" value="UniProtKB-KW"/>
</dbReference>
<dbReference type="PROSITE" id="PS50011">
    <property type="entry name" value="PROTEIN_KINASE_DOM"/>
    <property type="match status" value="1"/>
</dbReference>
<accession>A0A8T1XWT9</accession>
<evidence type="ECO:0000256" key="3">
    <source>
        <dbReference type="ARBA" id="ARBA00022527"/>
    </source>
</evidence>
<dbReference type="FunFam" id="1.10.510.10:FF:001023">
    <property type="entry name" value="Os07g0541700 protein"/>
    <property type="match status" value="1"/>
</dbReference>
<evidence type="ECO:0000256" key="9">
    <source>
        <dbReference type="ARBA" id="ARBA00023288"/>
    </source>
</evidence>
<evidence type="ECO:0000256" key="2">
    <source>
        <dbReference type="ARBA" id="ARBA00012513"/>
    </source>
</evidence>
<gene>
    <name evidence="13" type="ORF">ISN44_As13g023720</name>
</gene>
<dbReference type="GO" id="GO:0005524">
    <property type="term" value="F:ATP binding"/>
    <property type="evidence" value="ECO:0007669"/>
    <property type="project" value="UniProtKB-KW"/>
</dbReference>
<evidence type="ECO:0000256" key="1">
    <source>
        <dbReference type="ARBA" id="ARBA00004193"/>
    </source>
</evidence>
<evidence type="ECO:0000313" key="14">
    <source>
        <dbReference type="Proteomes" id="UP000694251"/>
    </source>
</evidence>
<evidence type="ECO:0000256" key="4">
    <source>
        <dbReference type="ARBA" id="ARBA00022679"/>
    </source>
</evidence>
<comment type="catalytic activity">
    <reaction evidence="11">
        <text>L-seryl-[protein] + ATP = O-phospho-L-seryl-[protein] + ADP + H(+)</text>
        <dbReference type="Rhea" id="RHEA:17989"/>
        <dbReference type="Rhea" id="RHEA-COMP:9863"/>
        <dbReference type="Rhea" id="RHEA-COMP:11604"/>
        <dbReference type="ChEBI" id="CHEBI:15378"/>
        <dbReference type="ChEBI" id="CHEBI:29999"/>
        <dbReference type="ChEBI" id="CHEBI:30616"/>
        <dbReference type="ChEBI" id="CHEBI:83421"/>
        <dbReference type="ChEBI" id="CHEBI:456216"/>
        <dbReference type="EC" id="2.7.11.1"/>
    </reaction>
</comment>
<dbReference type="InterPro" id="IPR001245">
    <property type="entry name" value="Ser-Thr/Tyr_kinase_cat_dom"/>
</dbReference>
<dbReference type="EC" id="2.7.11.1" evidence="2"/>
<keyword evidence="5" id="KW-0547">Nucleotide-binding</keyword>
<evidence type="ECO:0000256" key="10">
    <source>
        <dbReference type="ARBA" id="ARBA00047899"/>
    </source>
</evidence>
<sequence>MKRFFCCLKGGSSRNAGQGNDENDEVNLDRPFGNNERLNHLWRNHLSLPDDREVADPSARFFPISPPLPDNCGASFLWRELVDGTINFREEYYLGRGNFGEVYRCRFSRLNEDGAVKIQKPDNPTGHVEFLAEVTTLHAANHPNVIRLLGHCYGQRNRAIVYEFMPNGCLERHIFAHTTRVEGPFPRGLHLPIRVLDWDTRMRIALGVAKGLVYLHEELKVINRDVKAGNILLDANFVPKLTDFGLATKIEVDENGEGIFGIHCTGRRDFRPFYVKKPLGIRENLTEWFIRILPRLEDAPVKVDVALGYRYSVEGLKKIFDTARMCLKTERLERPTMSDVEAMVLEAASFPVQVPPPQVKRRHSASKYEVFSGGF</sequence>
<evidence type="ECO:0000259" key="12">
    <source>
        <dbReference type="PROSITE" id="PS50011"/>
    </source>
</evidence>
<organism evidence="13 14">
    <name type="scientific">Arabidopsis suecica</name>
    <name type="common">Swedish thale-cress</name>
    <name type="synonym">Cardaminopsis suecica</name>
    <dbReference type="NCBI Taxonomy" id="45249"/>
    <lineage>
        <taxon>Eukaryota</taxon>
        <taxon>Viridiplantae</taxon>
        <taxon>Streptophyta</taxon>
        <taxon>Embryophyta</taxon>
        <taxon>Tracheophyta</taxon>
        <taxon>Spermatophyta</taxon>
        <taxon>Magnoliopsida</taxon>
        <taxon>eudicotyledons</taxon>
        <taxon>Gunneridae</taxon>
        <taxon>Pentapetalae</taxon>
        <taxon>rosids</taxon>
        <taxon>malvids</taxon>
        <taxon>Brassicales</taxon>
        <taxon>Brassicaceae</taxon>
        <taxon>Camelineae</taxon>
        <taxon>Arabidopsis</taxon>
    </lineage>
</organism>
<comment type="subcellular location">
    <subcellularLocation>
        <location evidence="1">Cell membrane</location>
        <topology evidence="1">Lipid-anchor</topology>
    </subcellularLocation>
</comment>
<keyword evidence="6 13" id="KW-0418">Kinase</keyword>
<keyword evidence="7" id="KW-0067">ATP-binding</keyword>
<dbReference type="GO" id="GO:0005886">
    <property type="term" value="C:plasma membrane"/>
    <property type="evidence" value="ECO:0007669"/>
    <property type="project" value="UniProtKB-SubCell"/>
</dbReference>
<dbReference type="Pfam" id="PF07714">
    <property type="entry name" value="PK_Tyr_Ser-Thr"/>
    <property type="match status" value="1"/>
</dbReference>
<reference evidence="13 14" key="1">
    <citation type="submission" date="2020-12" db="EMBL/GenBank/DDBJ databases">
        <title>Concerted genomic and epigenomic changes stabilize Arabidopsis allopolyploids.</title>
        <authorList>
            <person name="Chen Z."/>
        </authorList>
    </citation>
    <scope>NUCLEOTIDE SEQUENCE [LARGE SCALE GENOMIC DNA]</scope>
    <source>
        <strain evidence="13">As9502</strain>
        <tissue evidence="13">Leaf</tissue>
    </source>
</reference>
<dbReference type="EMBL" id="JAEFBJ010000013">
    <property type="protein sequence ID" value="KAG7538628.1"/>
    <property type="molecule type" value="Genomic_DNA"/>
</dbReference>
<name>A0A8T1XWT9_ARASU</name>
<comment type="catalytic activity">
    <reaction evidence="10">
        <text>L-threonyl-[protein] + ATP = O-phospho-L-threonyl-[protein] + ADP + H(+)</text>
        <dbReference type="Rhea" id="RHEA:46608"/>
        <dbReference type="Rhea" id="RHEA-COMP:11060"/>
        <dbReference type="Rhea" id="RHEA-COMP:11605"/>
        <dbReference type="ChEBI" id="CHEBI:15378"/>
        <dbReference type="ChEBI" id="CHEBI:30013"/>
        <dbReference type="ChEBI" id="CHEBI:30616"/>
        <dbReference type="ChEBI" id="CHEBI:61977"/>
        <dbReference type="ChEBI" id="CHEBI:456216"/>
        <dbReference type="EC" id="2.7.11.1"/>
    </reaction>
</comment>
<keyword evidence="14" id="KW-1185">Reference proteome</keyword>
<keyword evidence="3" id="KW-0723">Serine/threonine-protein kinase</keyword>
<keyword evidence="9" id="KW-0449">Lipoprotein</keyword>
<evidence type="ECO:0000256" key="11">
    <source>
        <dbReference type="ARBA" id="ARBA00048679"/>
    </source>
</evidence>
<keyword evidence="4" id="KW-0808">Transferase</keyword>
<evidence type="ECO:0000313" key="13">
    <source>
        <dbReference type="EMBL" id="KAG7538628.1"/>
    </source>
</evidence>
<comment type="caution">
    <text evidence="13">The sequence shown here is derived from an EMBL/GenBank/DDBJ whole genome shotgun (WGS) entry which is preliminary data.</text>
</comment>
<evidence type="ECO:0000256" key="7">
    <source>
        <dbReference type="ARBA" id="ARBA00022840"/>
    </source>
</evidence>
<dbReference type="PANTHER" id="PTHR47985">
    <property type="entry name" value="OS07G0668900 PROTEIN"/>
    <property type="match status" value="1"/>
</dbReference>
<evidence type="ECO:0000256" key="5">
    <source>
        <dbReference type="ARBA" id="ARBA00022741"/>
    </source>
</evidence>
<dbReference type="PANTHER" id="PTHR47985:SF4">
    <property type="entry name" value="SERINE_THREONINE-PROTEIN KINASE PBL27"/>
    <property type="match status" value="1"/>
</dbReference>
<dbReference type="InterPro" id="IPR000719">
    <property type="entry name" value="Prot_kinase_dom"/>
</dbReference>
<feature type="domain" description="Protein kinase" evidence="12">
    <location>
        <begin position="88"/>
        <end position="375"/>
    </location>
</feature>
<dbReference type="OrthoDB" id="4062651at2759"/>
<dbReference type="Proteomes" id="UP000694251">
    <property type="component" value="Chromosome 13"/>
</dbReference>
<keyword evidence="8" id="KW-0472">Membrane</keyword>
<dbReference type="AlphaFoldDB" id="A0A8T1XWT9"/>
<evidence type="ECO:0000256" key="6">
    <source>
        <dbReference type="ARBA" id="ARBA00022777"/>
    </source>
</evidence>
<dbReference type="SMART" id="SM00220">
    <property type="entry name" value="S_TKc"/>
    <property type="match status" value="1"/>
</dbReference>
<evidence type="ECO:0000256" key="8">
    <source>
        <dbReference type="ARBA" id="ARBA00023136"/>
    </source>
</evidence>